<dbReference type="EMBL" id="JPEO01000001">
    <property type="protein sequence ID" value="KFZ38945.1"/>
    <property type="molecule type" value="Genomic_DNA"/>
</dbReference>
<dbReference type="AlphaFoldDB" id="A0A094JG95"/>
<sequence length="71" mass="7681">MDASKQRRAMERELAAICADDKPEAPQRFAPWGGRGIDKGAKPSSPLILWCGTSSSTTFANVVCNRAAISW</sequence>
<comment type="caution">
    <text evidence="1">The sequence shown here is derived from an EMBL/GenBank/DDBJ whole genome shotgun (WGS) entry which is preliminary data.</text>
</comment>
<evidence type="ECO:0000313" key="1">
    <source>
        <dbReference type="EMBL" id="KFZ38945.1"/>
    </source>
</evidence>
<reference evidence="1 2" key="1">
    <citation type="submission" date="2014-06" db="EMBL/GenBank/DDBJ databases">
        <title>Shewanella sp. YQH10.</title>
        <authorList>
            <person name="Liu Y."/>
            <person name="Zeng R."/>
        </authorList>
    </citation>
    <scope>NUCLEOTIDE SEQUENCE [LARGE SCALE GENOMIC DNA]</scope>
    <source>
        <strain evidence="1 2">YQH10</strain>
    </source>
</reference>
<gene>
    <name evidence="1" type="ORF">HR45_00645</name>
</gene>
<name>A0A094JG95_9GAMM</name>
<dbReference type="Proteomes" id="UP000029264">
    <property type="component" value="Unassembled WGS sequence"/>
</dbReference>
<keyword evidence="2" id="KW-1185">Reference proteome</keyword>
<accession>A0A094JG95</accession>
<proteinExistence type="predicted"/>
<evidence type="ECO:0000313" key="2">
    <source>
        <dbReference type="Proteomes" id="UP000029264"/>
    </source>
</evidence>
<organism evidence="1 2">
    <name type="scientific">Shewanella mangrovi</name>
    <dbReference type="NCBI Taxonomy" id="1515746"/>
    <lineage>
        <taxon>Bacteria</taxon>
        <taxon>Pseudomonadati</taxon>
        <taxon>Pseudomonadota</taxon>
        <taxon>Gammaproteobacteria</taxon>
        <taxon>Alteromonadales</taxon>
        <taxon>Shewanellaceae</taxon>
        <taxon>Shewanella</taxon>
    </lineage>
</organism>
<protein>
    <submittedName>
        <fullName evidence="1">Uncharacterized protein</fullName>
    </submittedName>
</protein>